<protein>
    <recommendedName>
        <fullName evidence="4">DUF456 domain-containing protein</fullName>
    </recommendedName>
</protein>
<feature type="transmembrane region" description="Helical" evidence="1">
    <location>
        <begin position="129"/>
        <end position="156"/>
    </location>
</feature>
<dbReference type="Proteomes" id="UP000000467">
    <property type="component" value="Chromosome"/>
</dbReference>
<accession>K4LU83</accession>
<keyword evidence="1" id="KW-0472">Membrane</keyword>
<dbReference type="EMBL" id="CP003732">
    <property type="protein sequence ID" value="AFV11584.1"/>
    <property type="molecule type" value="Genomic_DNA"/>
</dbReference>
<dbReference type="OrthoDB" id="9808460at2"/>
<evidence type="ECO:0008006" key="4">
    <source>
        <dbReference type="Google" id="ProtNLM"/>
    </source>
</evidence>
<keyword evidence="1" id="KW-1133">Transmembrane helix</keyword>
<keyword evidence="3" id="KW-1185">Reference proteome</keyword>
<dbReference type="PANTHER" id="PTHR39165:SF1">
    <property type="entry name" value="DUF456 DOMAIN-CONTAINING PROTEIN"/>
    <property type="match status" value="1"/>
</dbReference>
<evidence type="ECO:0000256" key="1">
    <source>
        <dbReference type="SAM" id="Phobius"/>
    </source>
</evidence>
<proteinExistence type="predicted"/>
<reference evidence="2 3" key="1">
    <citation type="journal article" date="2012" name="BMC Genomics">
        <title>Genome-guided analysis of physiological and morphological traits of the fermentative acetate oxidizer Thermacetogenium phaeum.</title>
        <authorList>
            <person name="Oehler D."/>
            <person name="Poehlein A."/>
            <person name="Leimbach A."/>
            <person name="Muller N."/>
            <person name="Daniel R."/>
            <person name="Gottschalk G."/>
            <person name="Schink B."/>
        </authorList>
    </citation>
    <scope>NUCLEOTIDE SEQUENCE [LARGE SCALE GENOMIC DNA]</scope>
    <source>
        <strain evidence="3">ATCC BAA-254 / DSM 26808 / PB</strain>
    </source>
</reference>
<dbReference type="Pfam" id="PF04306">
    <property type="entry name" value="DUF456"/>
    <property type="match status" value="1"/>
</dbReference>
<feature type="transmembrane region" description="Helical" evidence="1">
    <location>
        <begin position="6"/>
        <end position="38"/>
    </location>
</feature>
<feature type="transmembrane region" description="Helical" evidence="1">
    <location>
        <begin position="50"/>
        <end position="72"/>
    </location>
</feature>
<dbReference type="AlphaFoldDB" id="K4LU83"/>
<name>K4LU83_THEPS</name>
<feature type="transmembrane region" description="Helical" evidence="1">
    <location>
        <begin position="84"/>
        <end position="117"/>
    </location>
</feature>
<gene>
    <name evidence="2" type="ordered locus">Tph_c13680</name>
</gene>
<evidence type="ECO:0000313" key="2">
    <source>
        <dbReference type="EMBL" id="AFV11584.1"/>
    </source>
</evidence>
<organism evidence="2 3">
    <name type="scientific">Thermacetogenium phaeum (strain ATCC BAA-254 / DSM 26808 / PB)</name>
    <dbReference type="NCBI Taxonomy" id="1089553"/>
    <lineage>
        <taxon>Bacteria</taxon>
        <taxon>Bacillati</taxon>
        <taxon>Bacillota</taxon>
        <taxon>Clostridia</taxon>
        <taxon>Thermoanaerobacterales</taxon>
        <taxon>Thermoanaerobacteraceae</taxon>
        <taxon>Thermacetogenium</taxon>
    </lineage>
</organism>
<evidence type="ECO:0000313" key="3">
    <source>
        <dbReference type="Proteomes" id="UP000000467"/>
    </source>
</evidence>
<dbReference type="InterPro" id="IPR007403">
    <property type="entry name" value="DUF456"/>
</dbReference>
<dbReference type="KEGG" id="tpz:Tph_c13680"/>
<dbReference type="STRING" id="1089553.Tph_c13680"/>
<dbReference type="HOGENOM" id="CLU_109297_0_1_9"/>
<sequence length="160" mass="16849">MSDAILIITIVFLIIGLIMTLIPFLPGIPLIFGTLLIFAIIDDFQRVTPLFLLSMLTITVASFFIDNLVGWIGAKKFGASKAGLWGAILGGVGGVLINPVVGILVGPFGGAVAAELLVSRRNLKDALRVGIGTIVGFLGGSVFKLVLALFMVASFITKIY</sequence>
<dbReference type="PANTHER" id="PTHR39165">
    <property type="entry name" value="IG HYPOTHETICAL 17883"/>
    <property type="match status" value="1"/>
</dbReference>
<dbReference type="RefSeq" id="WP_015050465.1">
    <property type="nucleotide sequence ID" value="NC_018870.1"/>
</dbReference>
<keyword evidence="1" id="KW-0812">Transmembrane</keyword>
<dbReference type="eggNOG" id="COG2839">
    <property type="taxonomic scope" value="Bacteria"/>
</dbReference>